<comment type="caution">
    <text evidence="1">The sequence shown here is derived from an EMBL/GenBank/DDBJ whole genome shotgun (WGS) entry which is preliminary data.</text>
</comment>
<accession>A0ACA9MEI3</accession>
<organism evidence="1 2">
    <name type="scientific">Dentiscutata heterogama</name>
    <dbReference type="NCBI Taxonomy" id="1316150"/>
    <lineage>
        <taxon>Eukaryota</taxon>
        <taxon>Fungi</taxon>
        <taxon>Fungi incertae sedis</taxon>
        <taxon>Mucoromycota</taxon>
        <taxon>Glomeromycotina</taxon>
        <taxon>Glomeromycetes</taxon>
        <taxon>Diversisporales</taxon>
        <taxon>Gigasporaceae</taxon>
        <taxon>Dentiscutata</taxon>
    </lineage>
</organism>
<feature type="non-terminal residue" evidence="1">
    <location>
        <position position="1"/>
    </location>
</feature>
<dbReference type="EMBL" id="CAJVPU010008731">
    <property type="protein sequence ID" value="CAG8587256.1"/>
    <property type="molecule type" value="Genomic_DNA"/>
</dbReference>
<sequence>LLSKVFFRKNVCRHSFDKLLNICSFPLNTQLVSSDSGVIRCEDVIFNNIHFAHLPDLIGTLLYENNIINSSKWTQIKASYGTSAGVFIDSYDTTLNNWETNISFTGKPSKYYIYLPSGLLMDVQEILFNSRYFRCCRYFDTINFVWSNSSVFPQSYTTYIGAGLYGPPQTLLPNAPFNSTFNLPKYNSSSHSPTLNDSSPSNNSLFI</sequence>
<evidence type="ECO:0000313" key="1">
    <source>
        <dbReference type="EMBL" id="CAG8587256.1"/>
    </source>
</evidence>
<keyword evidence="2" id="KW-1185">Reference proteome</keyword>
<dbReference type="Proteomes" id="UP000789702">
    <property type="component" value="Unassembled WGS sequence"/>
</dbReference>
<proteinExistence type="predicted"/>
<feature type="non-terminal residue" evidence="1">
    <location>
        <position position="207"/>
    </location>
</feature>
<protein>
    <submittedName>
        <fullName evidence="1">10078_t:CDS:1</fullName>
    </submittedName>
</protein>
<gene>
    <name evidence="1" type="ORF">DHETER_LOCUS6716</name>
</gene>
<name>A0ACA9MEI3_9GLOM</name>
<reference evidence="1" key="1">
    <citation type="submission" date="2021-06" db="EMBL/GenBank/DDBJ databases">
        <authorList>
            <person name="Kallberg Y."/>
            <person name="Tangrot J."/>
            <person name="Rosling A."/>
        </authorList>
    </citation>
    <scope>NUCLEOTIDE SEQUENCE</scope>
    <source>
        <strain evidence="1">IL203A</strain>
    </source>
</reference>
<evidence type="ECO:0000313" key="2">
    <source>
        <dbReference type="Proteomes" id="UP000789702"/>
    </source>
</evidence>